<feature type="region of interest" description="Disordered" evidence="1">
    <location>
        <begin position="328"/>
        <end position="349"/>
    </location>
</feature>
<name>A0A538SAU7_UNCEI</name>
<proteinExistence type="predicted"/>
<dbReference type="AlphaFoldDB" id="A0A538SAU7"/>
<reference evidence="2 3" key="1">
    <citation type="journal article" date="2019" name="Nat. Microbiol.">
        <title>Mediterranean grassland soil C-N compound turnover is dependent on rainfall and depth, and is mediated by genomically divergent microorganisms.</title>
        <authorList>
            <person name="Diamond S."/>
            <person name="Andeer P.F."/>
            <person name="Li Z."/>
            <person name="Crits-Christoph A."/>
            <person name="Burstein D."/>
            <person name="Anantharaman K."/>
            <person name="Lane K.R."/>
            <person name="Thomas B.C."/>
            <person name="Pan C."/>
            <person name="Northen T.R."/>
            <person name="Banfield J.F."/>
        </authorList>
    </citation>
    <scope>NUCLEOTIDE SEQUENCE [LARGE SCALE GENOMIC DNA]</scope>
    <source>
        <strain evidence="2">WS_3</strain>
    </source>
</reference>
<sequence length="349" mass="36814">MKVISSIGPLRVHAGAPRAGGAWTALSILVAIASPLQAAPRYTLGEPAAPVPTPSGQSVLYLTREQFVRALSLPAEQVFLDDAPLGYLPQRSYLASDVTPGRHRLWGVIGCPDLTLDVQPGRGYLLRLREVIDSNDLVSARWLSDDPGSIDDLVRSIGIARASPTPRGLQALAKKIRRKGGKHGSPATAARPGATGGTAKPGVTGGTAITGIPPLPLVFDATWHLESLDQVQSESDFSGNVGKLGFDGAALRYSSPRETIEIPCDSVTQVRYGGTISSDLNPWIEVGHRTPSGPRTDCFADSRSSLALETYNRLFAALYERCLGRHGQGALPESPAPGPDSTAAANPPH</sequence>
<protein>
    <submittedName>
        <fullName evidence="2">Uncharacterized protein</fullName>
    </submittedName>
</protein>
<accession>A0A538SAU7</accession>
<feature type="region of interest" description="Disordered" evidence="1">
    <location>
        <begin position="176"/>
        <end position="207"/>
    </location>
</feature>
<evidence type="ECO:0000313" key="2">
    <source>
        <dbReference type="EMBL" id="TMQ48466.1"/>
    </source>
</evidence>
<dbReference type="Proteomes" id="UP000320184">
    <property type="component" value="Unassembled WGS sequence"/>
</dbReference>
<organism evidence="2 3">
    <name type="scientific">Eiseniibacteriota bacterium</name>
    <dbReference type="NCBI Taxonomy" id="2212470"/>
    <lineage>
        <taxon>Bacteria</taxon>
        <taxon>Candidatus Eiseniibacteriota</taxon>
    </lineage>
</organism>
<dbReference type="EMBL" id="VBOT01000141">
    <property type="protein sequence ID" value="TMQ48466.1"/>
    <property type="molecule type" value="Genomic_DNA"/>
</dbReference>
<gene>
    <name evidence="2" type="ORF">E6K73_11995</name>
</gene>
<comment type="caution">
    <text evidence="2">The sequence shown here is derived from an EMBL/GenBank/DDBJ whole genome shotgun (WGS) entry which is preliminary data.</text>
</comment>
<feature type="compositionally biased region" description="Low complexity" evidence="1">
    <location>
        <begin position="186"/>
        <end position="202"/>
    </location>
</feature>
<evidence type="ECO:0000256" key="1">
    <source>
        <dbReference type="SAM" id="MobiDB-lite"/>
    </source>
</evidence>
<evidence type="ECO:0000313" key="3">
    <source>
        <dbReference type="Proteomes" id="UP000320184"/>
    </source>
</evidence>